<evidence type="ECO:0000313" key="3">
    <source>
        <dbReference type="Proteomes" id="UP001082703"/>
    </source>
</evidence>
<name>A0ABT4BPP7_9FIRM</name>
<dbReference type="SUPFAM" id="SSF51989">
    <property type="entry name" value="Glycosyl hydrolases family 6, cellulases"/>
    <property type="match status" value="1"/>
</dbReference>
<accession>A0ABT4BPP7</accession>
<evidence type="ECO:0000256" key="1">
    <source>
        <dbReference type="SAM" id="SignalP"/>
    </source>
</evidence>
<protein>
    <recommendedName>
        <fullName evidence="4">Fibronectin type-III domain-containing protein</fullName>
    </recommendedName>
</protein>
<evidence type="ECO:0008006" key="4">
    <source>
        <dbReference type="Google" id="ProtNLM"/>
    </source>
</evidence>
<organism evidence="2 3">
    <name type="scientific">Caproiciproducens galactitolivorans</name>
    <dbReference type="NCBI Taxonomy" id="642589"/>
    <lineage>
        <taxon>Bacteria</taxon>
        <taxon>Bacillati</taxon>
        <taxon>Bacillota</taxon>
        <taxon>Clostridia</taxon>
        <taxon>Eubacteriales</taxon>
        <taxon>Acutalibacteraceae</taxon>
        <taxon>Caproiciproducens</taxon>
    </lineage>
</organism>
<dbReference type="Proteomes" id="UP001082703">
    <property type="component" value="Unassembled WGS sequence"/>
</dbReference>
<gene>
    <name evidence="2" type="ORF">OUY18_01165</name>
</gene>
<feature type="signal peptide" evidence="1">
    <location>
        <begin position="1"/>
        <end position="24"/>
    </location>
</feature>
<keyword evidence="3" id="KW-1185">Reference proteome</keyword>
<reference evidence="2 3" key="1">
    <citation type="submission" date="2022-11" db="EMBL/GenBank/DDBJ databases">
        <authorList>
            <person name="Caiyu Z."/>
        </authorList>
    </citation>
    <scope>NUCLEOTIDE SEQUENCE [LARGE SCALE GENOMIC DNA]</scope>
    <source>
        <strain evidence="2 3">YR-4</strain>
    </source>
</reference>
<feature type="chain" id="PRO_5047137036" description="Fibronectin type-III domain-containing protein" evidence="1">
    <location>
        <begin position="25"/>
        <end position="661"/>
    </location>
</feature>
<dbReference type="InterPro" id="IPR014756">
    <property type="entry name" value="Ig_E-set"/>
</dbReference>
<dbReference type="InterPro" id="IPR036434">
    <property type="entry name" value="Beta_cellobiohydrolase_sf"/>
</dbReference>
<dbReference type="RefSeq" id="WP_268056871.1">
    <property type="nucleotide sequence ID" value="NZ_JAPOHA010000001.1"/>
</dbReference>
<comment type="caution">
    <text evidence="2">The sequence shown here is derived from an EMBL/GenBank/DDBJ whole genome shotgun (WGS) entry which is preliminary data.</text>
</comment>
<evidence type="ECO:0000313" key="2">
    <source>
        <dbReference type="EMBL" id="MCY1712864.1"/>
    </source>
</evidence>
<sequence length="661" mass="71982">MRKTVKKIISLVICLMMVSTSLVAANAAASGVPGRVTLSSDQWGGDTDGNYNLSWNMYYGNNATGWCLYEKAGTGGSFKQICSESIADNTPSPQSAVKAITGKTVSGNYSYYVALSNSYGTSTSNTITVTVGNANGDILIDSVDGDFLVNQFTIKQESCDFPLSYVGAANPAYTVETNHNTVVSCSIQNKSTLHIQGLKAGRASLKIRETTTNVTRYVGVRVRNADGSLPGMPDSVSLGSVSEDTDSDLNFWKDFQPRDKNKQIDARYIYINGGPINGWKTWTTNPGDRARNYIKNSQQLGMIPFFVYYNIPDNDEGFAVDTNHIQSASYMDAYYKDLKYFLDICKNTAGDDTVGIVLEPDFLGYMMQQSGKQPNQISAMVNTAYSSGVLVKGTDPDFPDTVDGLVKSINYIVRKNCPQAYFGWQFNLWAYDGTDVPGKGILHKTETLGIPAGREFIKSKAQLITDYYKSAGVTANGANFVSIDKYGLDGGAATNASSDPAGSTWFWNADIWNNYLLFVSTMHTGSNLPVILWQIPVGHINGSQSPNPYSGGLFPDLDGTSTKYEDSAPVFFLGDTFKPGSSARFNYFKTNESNDPKITNNGTDTITWQSHIQEAKQAGVSSILFGAGVNSSTHGTGSPPTDSYWWITKAQQYYKNPVPSK</sequence>
<dbReference type="Gene3D" id="3.20.20.40">
    <property type="entry name" value="1, 4-beta cellobiohydrolase"/>
    <property type="match status" value="1"/>
</dbReference>
<dbReference type="SUPFAM" id="SSF81296">
    <property type="entry name" value="E set domains"/>
    <property type="match status" value="1"/>
</dbReference>
<dbReference type="InterPro" id="IPR013783">
    <property type="entry name" value="Ig-like_fold"/>
</dbReference>
<keyword evidence="1" id="KW-0732">Signal</keyword>
<proteinExistence type="predicted"/>
<dbReference type="EMBL" id="JAPOHA010000001">
    <property type="protein sequence ID" value="MCY1712864.1"/>
    <property type="molecule type" value="Genomic_DNA"/>
</dbReference>
<dbReference type="Gene3D" id="2.60.40.10">
    <property type="entry name" value="Immunoglobulins"/>
    <property type="match status" value="1"/>
</dbReference>